<dbReference type="Pfam" id="PF13517">
    <property type="entry name" value="FG-GAP_3"/>
    <property type="match status" value="1"/>
</dbReference>
<dbReference type="PANTHER" id="PTHR44103:SF1">
    <property type="entry name" value="PROPROTEIN CONVERTASE P"/>
    <property type="match status" value="1"/>
</dbReference>
<keyword evidence="4" id="KW-1185">Reference proteome</keyword>
<dbReference type="Gene3D" id="2.130.10.130">
    <property type="entry name" value="Integrin alpha, N-terminal"/>
    <property type="match status" value="1"/>
</dbReference>
<proteinExistence type="predicted"/>
<dbReference type="Gene3D" id="2.115.10.10">
    <property type="entry name" value="Tachylectin 2"/>
    <property type="match status" value="1"/>
</dbReference>
<gene>
    <name evidence="3" type="ORF">NEH16_11335</name>
</gene>
<protein>
    <submittedName>
        <fullName evidence="3">VCBS repeat-containing protein</fullName>
    </submittedName>
</protein>
<evidence type="ECO:0000313" key="3">
    <source>
        <dbReference type="EMBL" id="UZK54651.1"/>
    </source>
</evidence>
<feature type="chain" id="PRO_5046801017" evidence="2">
    <location>
        <begin position="43"/>
        <end position="554"/>
    </location>
</feature>
<keyword evidence="1 2" id="KW-0732">Signal</keyword>
<organism evidence="3 4">
    <name type="scientific">Streptomyces drozdowiczii</name>
    <dbReference type="NCBI Taxonomy" id="202862"/>
    <lineage>
        <taxon>Bacteria</taxon>
        <taxon>Bacillati</taxon>
        <taxon>Actinomycetota</taxon>
        <taxon>Actinomycetes</taxon>
        <taxon>Kitasatosporales</taxon>
        <taxon>Streptomycetaceae</taxon>
        <taxon>Streptomyces</taxon>
    </lineage>
</organism>
<reference evidence="3" key="1">
    <citation type="journal article" date="2022" name="Front. Microbiol.">
        <title>Mirubactin C rescues the lethal effect of cell wall biosynthesis mutations in Bacillus subtilis.</title>
        <authorList>
            <person name="Kepplinger B."/>
            <person name="Wen X."/>
            <person name="Tyler A.R."/>
            <person name="Kim B.Y."/>
            <person name="Brown J."/>
            <person name="Banks P."/>
            <person name="Dashti Y."/>
            <person name="Mackenzie E.S."/>
            <person name="Wills C."/>
            <person name="Kawai Y."/>
            <person name="Waldron K.J."/>
            <person name="Allenby N.E.E."/>
            <person name="Wu L.J."/>
            <person name="Hall M.J."/>
            <person name="Errington J."/>
        </authorList>
    </citation>
    <scope>NUCLEOTIDE SEQUENCE</scope>
    <source>
        <strain evidence="3">MDA8-470</strain>
    </source>
</reference>
<evidence type="ECO:0000256" key="1">
    <source>
        <dbReference type="ARBA" id="ARBA00022729"/>
    </source>
</evidence>
<evidence type="ECO:0000313" key="4">
    <source>
        <dbReference type="Proteomes" id="UP001164963"/>
    </source>
</evidence>
<dbReference type="PANTHER" id="PTHR44103">
    <property type="entry name" value="PROPROTEIN CONVERTASE P"/>
    <property type="match status" value="1"/>
</dbReference>
<accession>A0ABY6PS39</accession>
<dbReference type="InterPro" id="IPR013517">
    <property type="entry name" value="FG-GAP"/>
</dbReference>
<feature type="signal peptide" evidence="2">
    <location>
        <begin position="1"/>
        <end position="42"/>
    </location>
</feature>
<name>A0ABY6PS39_9ACTN</name>
<dbReference type="Proteomes" id="UP001164963">
    <property type="component" value="Chromosome"/>
</dbReference>
<dbReference type="RefSeq" id="WP_265541787.1">
    <property type="nucleotide sequence ID" value="NZ_CP098740.1"/>
</dbReference>
<dbReference type="SUPFAM" id="SSF69318">
    <property type="entry name" value="Integrin alpha N-terminal domain"/>
    <property type="match status" value="2"/>
</dbReference>
<sequence length="554" mass="58549">MHLSALKSGRTGRARSKRASRVAACTALVLSAGMLLAAPASADDAKGAEAPKAVGSTPRMDITGDGKSDILYQTREGYLFQSVGGTVADYPVGFHDPKDERIVFKDIIAPGDLQGDGMPELLTLTASGTLTLHPMVGMDPTGGTPTWSGTGWQKYNKIVAPGDLTGDGHNDLIARTPAGDVYLYVSTGRIEGQPFEPAVKVASGWNAYDQIVGLNDSTGDGIGDVVTRTPSGDLYFHMGTGDASKPFKAASKIGYGFDTYNQLVGVDDINGDGYGDLMGRTPNGDTYLYRFSGYGHYRARIHGTFGWQKAAMFVGAGGNPDFGKRSLMGVTSEGSGYVYDSKNNGQFFPRESRFAFPEGWVRVASSLGDDGRADNLWVRDGVLYGASGRISAGWDIYNDLIGPGDLSGDGAGDVLARDAKGDLYLYQGKDQGKALAAKIKVGYGYGSYRHIVGAGDLTGDGRADVVAIANDGTLYLYEGTGNASAPLKARVKIGSGFDIYNKFAAVGDLNGDGRTDLVGVNGYGDLYRYTSTGTGKVNKRVRIGYGFNVYTALR</sequence>
<evidence type="ECO:0000256" key="2">
    <source>
        <dbReference type="SAM" id="SignalP"/>
    </source>
</evidence>
<dbReference type="EMBL" id="CP098740">
    <property type="protein sequence ID" value="UZK54651.1"/>
    <property type="molecule type" value="Genomic_DNA"/>
</dbReference>
<dbReference type="InterPro" id="IPR028994">
    <property type="entry name" value="Integrin_alpha_N"/>
</dbReference>
<dbReference type="Pfam" id="PF01839">
    <property type="entry name" value="FG-GAP"/>
    <property type="match status" value="1"/>
</dbReference>